<evidence type="ECO:0000313" key="1">
    <source>
        <dbReference type="EMBL" id="RDX89273.1"/>
    </source>
</evidence>
<gene>
    <name evidence="1" type="ORF">CR513_29028</name>
</gene>
<protein>
    <submittedName>
        <fullName evidence="1">Uncharacterized protein</fullName>
    </submittedName>
</protein>
<keyword evidence="2" id="KW-1185">Reference proteome</keyword>
<dbReference type="Proteomes" id="UP000257109">
    <property type="component" value="Unassembled WGS sequence"/>
</dbReference>
<proteinExistence type="predicted"/>
<name>A0A371GG21_MUCPR</name>
<accession>A0A371GG21</accession>
<sequence length="65" mass="7482">MLTTLYHGQLYQQRAKKHRRIIEEMDTKLGGAICGKGNILKDLTNMDGRDLAYLVNLNAIKKFYP</sequence>
<evidence type="ECO:0000313" key="2">
    <source>
        <dbReference type="Proteomes" id="UP000257109"/>
    </source>
</evidence>
<feature type="non-terminal residue" evidence="1">
    <location>
        <position position="1"/>
    </location>
</feature>
<reference evidence="1" key="1">
    <citation type="submission" date="2018-05" db="EMBL/GenBank/DDBJ databases">
        <title>Draft genome of Mucuna pruriens seed.</title>
        <authorList>
            <person name="Nnadi N.E."/>
            <person name="Vos R."/>
            <person name="Hasami M.H."/>
            <person name="Devisetty U.K."/>
            <person name="Aguiy J.C."/>
        </authorList>
    </citation>
    <scope>NUCLEOTIDE SEQUENCE [LARGE SCALE GENOMIC DNA]</scope>
    <source>
        <strain evidence="1">JCA_2017</strain>
    </source>
</reference>
<organism evidence="1 2">
    <name type="scientific">Mucuna pruriens</name>
    <name type="common">Velvet bean</name>
    <name type="synonym">Dolichos pruriens</name>
    <dbReference type="NCBI Taxonomy" id="157652"/>
    <lineage>
        <taxon>Eukaryota</taxon>
        <taxon>Viridiplantae</taxon>
        <taxon>Streptophyta</taxon>
        <taxon>Embryophyta</taxon>
        <taxon>Tracheophyta</taxon>
        <taxon>Spermatophyta</taxon>
        <taxon>Magnoliopsida</taxon>
        <taxon>eudicotyledons</taxon>
        <taxon>Gunneridae</taxon>
        <taxon>Pentapetalae</taxon>
        <taxon>rosids</taxon>
        <taxon>fabids</taxon>
        <taxon>Fabales</taxon>
        <taxon>Fabaceae</taxon>
        <taxon>Papilionoideae</taxon>
        <taxon>50 kb inversion clade</taxon>
        <taxon>NPAAA clade</taxon>
        <taxon>indigoferoid/millettioid clade</taxon>
        <taxon>Phaseoleae</taxon>
        <taxon>Mucuna</taxon>
    </lineage>
</organism>
<dbReference type="OrthoDB" id="10477164at2759"/>
<comment type="caution">
    <text evidence="1">The sequence shown here is derived from an EMBL/GenBank/DDBJ whole genome shotgun (WGS) entry which is preliminary data.</text>
</comment>
<dbReference type="AlphaFoldDB" id="A0A371GG21"/>
<dbReference type="EMBL" id="QJKJ01005718">
    <property type="protein sequence ID" value="RDX89273.1"/>
    <property type="molecule type" value="Genomic_DNA"/>
</dbReference>